<dbReference type="EMBL" id="JAULSV010000007">
    <property type="protein sequence ID" value="KAK0638982.1"/>
    <property type="molecule type" value="Genomic_DNA"/>
</dbReference>
<keyword evidence="5 8" id="KW-1133">Transmembrane helix</keyword>
<evidence type="ECO:0000256" key="8">
    <source>
        <dbReference type="SAM" id="Phobius"/>
    </source>
</evidence>
<keyword evidence="9" id="KW-0732">Signal</keyword>
<feature type="transmembrane region" description="Helical" evidence="8">
    <location>
        <begin position="266"/>
        <end position="286"/>
    </location>
</feature>
<reference evidence="11" key="1">
    <citation type="submission" date="2023-06" db="EMBL/GenBank/DDBJ databases">
        <title>Genome-scale phylogeny and comparative genomics of the fungal order Sordariales.</title>
        <authorList>
            <consortium name="Lawrence Berkeley National Laboratory"/>
            <person name="Hensen N."/>
            <person name="Bonometti L."/>
            <person name="Westerberg I."/>
            <person name="Brannstrom I.O."/>
            <person name="Guillou S."/>
            <person name="Cros-Aarteil S."/>
            <person name="Calhoun S."/>
            <person name="Haridas S."/>
            <person name="Kuo A."/>
            <person name="Mondo S."/>
            <person name="Pangilinan J."/>
            <person name="Riley R."/>
            <person name="Labutti K."/>
            <person name="Andreopoulos B."/>
            <person name="Lipzen A."/>
            <person name="Chen C."/>
            <person name="Yanf M."/>
            <person name="Daum C."/>
            <person name="Ng V."/>
            <person name="Clum A."/>
            <person name="Steindorff A."/>
            <person name="Ohm R."/>
            <person name="Martin F."/>
            <person name="Silar P."/>
            <person name="Natvig D."/>
            <person name="Lalanne C."/>
            <person name="Gautier V."/>
            <person name="Ament-Velasquez S.L."/>
            <person name="Kruys A."/>
            <person name="Hutchinson M.I."/>
            <person name="Powell A.J."/>
            <person name="Barry K."/>
            <person name="Miller A.N."/>
            <person name="Grigoriev I.V."/>
            <person name="Debuchy R."/>
            <person name="Gladieux P."/>
            <person name="Thoren M.H."/>
            <person name="Johannesson H."/>
        </authorList>
    </citation>
    <scope>NUCLEOTIDE SEQUENCE</scope>
    <source>
        <strain evidence="11">SMH2532-1</strain>
    </source>
</reference>
<feature type="domain" description="Cytochrome b561" evidence="10">
    <location>
        <begin position="266"/>
        <end position="385"/>
    </location>
</feature>
<evidence type="ECO:0000256" key="2">
    <source>
        <dbReference type="ARBA" id="ARBA00022448"/>
    </source>
</evidence>
<dbReference type="SMART" id="SM00665">
    <property type="entry name" value="B561"/>
    <property type="match status" value="1"/>
</dbReference>
<dbReference type="PANTHER" id="PTHR47797">
    <property type="entry name" value="DEHYDROGENASE, PUTATIVE (AFU_ORTHOLOGUE AFUA_8G05805)-RELATED"/>
    <property type="match status" value="1"/>
</dbReference>
<gene>
    <name evidence="11" type="ORF">B0T16DRAFT_394790</name>
</gene>
<feature type="transmembrane region" description="Helical" evidence="8">
    <location>
        <begin position="327"/>
        <end position="347"/>
    </location>
</feature>
<feature type="compositionally biased region" description="Basic and acidic residues" evidence="7">
    <location>
        <begin position="459"/>
        <end position="479"/>
    </location>
</feature>
<dbReference type="SUPFAM" id="SSF49344">
    <property type="entry name" value="CBD9-like"/>
    <property type="match status" value="1"/>
</dbReference>
<feature type="region of interest" description="Disordered" evidence="7">
    <location>
        <begin position="453"/>
        <end position="479"/>
    </location>
</feature>
<dbReference type="CDD" id="cd09630">
    <property type="entry name" value="CDH_like_cytochrome"/>
    <property type="match status" value="1"/>
</dbReference>
<feature type="chain" id="PRO_5041393059" description="Cytochrome b561 domain-containing protein" evidence="9">
    <location>
        <begin position="23"/>
        <end position="479"/>
    </location>
</feature>
<organism evidence="11 12">
    <name type="scientific">Cercophora newfieldiana</name>
    <dbReference type="NCBI Taxonomy" id="92897"/>
    <lineage>
        <taxon>Eukaryota</taxon>
        <taxon>Fungi</taxon>
        <taxon>Dikarya</taxon>
        <taxon>Ascomycota</taxon>
        <taxon>Pezizomycotina</taxon>
        <taxon>Sordariomycetes</taxon>
        <taxon>Sordariomycetidae</taxon>
        <taxon>Sordariales</taxon>
        <taxon>Lasiosphaeriaceae</taxon>
        <taxon>Cercophora</taxon>
    </lineage>
</organism>
<dbReference type="InterPro" id="IPR015920">
    <property type="entry name" value="Cellobiose_DH-like_cyt"/>
</dbReference>
<evidence type="ECO:0000313" key="12">
    <source>
        <dbReference type="Proteomes" id="UP001174936"/>
    </source>
</evidence>
<evidence type="ECO:0000256" key="9">
    <source>
        <dbReference type="SAM" id="SignalP"/>
    </source>
</evidence>
<evidence type="ECO:0000313" key="11">
    <source>
        <dbReference type="EMBL" id="KAK0638982.1"/>
    </source>
</evidence>
<dbReference type="PANTHER" id="PTHR47797:SF3">
    <property type="entry name" value="CYTOCHROME B561 DOMAIN-CONTAINING PROTEIN"/>
    <property type="match status" value="1"/>
</dbReference>
<evidence type="ECO:0000256" key="1">
    <source>
        <dbReference type="ARBA" id="ARBA00004370"/>
    </source>
</evidence>
<keyword evidence="6 8" id="KW-0472">Membrane</keyword>
<dbReference type="Proteomes" id="UP001174936">
    <property type="component" value="Unassembled WGS sequence"/>
</dbReference>
<dbReference type="CDD" id="cd08760">
    <property type="entry name" value="Cyt_b561_FRRS1_like"/>
    <property type="match status" value="1"/>
</dbReference>
<evidence type="ECO:0000256" key="3">
    <source>
        <dbReference type="ARBA" id="ARBA00022692"/>
    </source>
</evidence>
<evidence type="ECO:0000256" key="6">
    <source>
        <dbReference type="ARBA" id="ARBA00023136"/>
    </source>
</evidence>
<feature type="signal peptide" evidence="9">
    <location>
        <begin position="1"/>
        <end position="22"/>
    </location>
</feature>
<dbReference type="Gene3D" id="1.20.120.1770">
    <property type="match status" value="1"/>
</dbReference>
<dbReference type="AlphaFoldDB" id="A0AA39XT92"/>
<keyword evidence="3 8" id="KW-0812">Transmembrane</keyword>
<keyword evidence="2" id="KW-0813">Transport</keyword>
<evidence type="ECO:0000256" key="4">
    <source>
        <dbReference type="ARBA" id="ARBA00022982"/>
    </source>
</evidence>
<feature type="transmembrane region" description="Helical" evidence="8">
    <location>
        <begin position="298"/>
        <end position="321"/>
    </location>
</feature>
<proteinExistence type="predicted"/>
<feature type="transmembrane region" description="Helical" evidence="8">
    <location>
        <begin position="368"/>
        <end position="387"/>
    </location>
</feature>
<dbReference type="InterPro" id="IPR018825">
    <property type="entry name" value="DUF2427"/>
</dbReference>
<evidence type="ECO:0000259" key="10">
    <source>
        <dbReference type="SMART" id="SM00665"/>
    </source>
</evidence>
<protein>
    <recommendedName>
        <fullName evidence="10">Cytochrome b561 domain-containing protein</fullName>
    </recommendedName>
</protein>
<keyword evidence="4" id="KW-0249">Electron transport</keyword>
<dbReference type="GO" id="GO:0016020">
    <property type="term" value="C:membrane"/>
    <property type="evidence" value="ECO:0007669"/>
    <property type="project" value="UniProtKB-SubCell"/>
</dbReference>
<accession>A0AA39XT92</accession>
<feature type="transmembrane region" description="Helical" evidence="8">
    <location>
        <begin position="393"/>
        <end position="416"/>
    </location>
</feature>
<comment type="caution">
    <text evidence="11">The sequence shown here is derived from an EMBL/GenBank/DDBJ whole genome shotgun (WGS) entry which is preliminary data.</text>
</comment>
<evidence type="ECO:0000256" key="7">
    <source>
        <dbReference type="SAM" id="MobiDB-lite"/>
    </source>
</evidence>
<dbReference type="InterPro" id="IPR006593">
    <property type="entry name" value="Cyt_b561/ferric_Rdtase_TM"/>
</dbReference>
<dbReference type="Pfam" id="PF10348">
    <property type="entry name" value="DUF2427"/>
    <property type="match status" value="1"/>
</dbReference>
<name>A0AA39XT92_9PEZI</name>
<dbReference type="Gene3D" id="2.60.40.1210">
    <property type="entry name" value="Cellobiose dehydrogenase, cytochrome domain"/>
    <property type="match status" value="1"/>
</dbReference>
<evidence type="ECO:0000256" key="5">
    <source>
        <dbReference type="ARBA" id="ARBA00022989"/>
    </source>
</evidence>
<comment type="subcellular location">
    <subcellularLocation>
        <location evidence="1">Membrane</location>
    </subcellularLocation>
</comment>
<sequence length="479" mass="52110">MRSPLLTTALLSPLFAVRSALAEPVQYCRSGYREGQTDFCVGISRNVNATTQAADVYISMTVSRSSALGWTAIGTGSEMAGSTMFIVYGDPNSGADPVLSIRTIDGHHQPLVLDSAKSSSLQILHSKWQKLPVAPLARRHEDEPNYPIVPTSPATHMADIALACYNCPLHDWKLDADSKSQPFIWAWNDRQKFESYPLDAHLAMHRHHSRSGGFGIFYVNMPQTLSDSPTPPTIRPGAANVGASDPPSGGFSSLLASFRARPLPKAHGFLMGVSFLVLFPLGVILMRTPSGNPFKRHWVVQAVATGMTWLGAVLGAVVMGGRMPHTFHQWIGAVVSLTLGAQILMGWRHHMVFLRVRHRTWISHAHIWVGRAVLGAGWVNVLSGLIISGYGGFGIAMIGALVVVEAVGVGLWVWVAQQRAKGKTSKQTEAHALMPTGGEGTEDYFAIEMSDEEFDTDTEDNKEGRDASKRSVELREPKA</sequence>
<keyword evidence="12" id="KW-1185">Reference proteome</keyword>
<dbReference type="Pfam" id="PF16010">
    <property type="entry name" value="CDH-cyt"/>
    <property type="match status" value="1"/>
</dbReference>